<dbReference type="Proteomes" id="UP001221150">
    <property type="component" value="Unassembled WGS sequence"/>
</dbReference>
<gene>
    <name evidence="2" type="ORF">P3H78_30330</name>
</gene>
<protein>
    <submittedName>
        <fullName evidence="2">Uncharacterized protein</fullName>
    </submittedName>
</protein>
<keyword evidence="3" id="KW-1185">Reference proteome</keyword>
<evidence type="ECO:0000313" key="3">
    <source>
        <dbReference type="Proteomes" id="UP001221150"/>
    </source>
</evidence>
<dbReference type="EMBL" id="JARJBB010000031">
    <property type="protein sequence ID" value="MDF3302834.1"/>
    <property type="molecule type" value="Genomic_DNA"/>
</dbReference>
<feature type="region of interest" description="Disordered" evidence="1">
    <location>
        <begin position="46"/>
        <end position="89"/>
    </location>
</feature>
<name>A0ABT6ADV7_9ACTN</name>
<sequence length="89" mass="9442">MPPRPALRRTLAGLGVHRAFRVLRGAAVLCHRAAKAAARARRALRAALLPPPGRTRSGRTRSGRPPQAEHIPSCGAPRSAGRRAVTGSR</sequence>
<evidence type="ECO:0000256" key="1">
    <source>
        <dbReference type="SAM" id="MobiDB-lite"/>
    </source>
</evidence>
<comment type="caution">
    <text evidence="2">The sequence shown here is derived from an EMBL/GenBank/DDBJ whole genome shotgun (WGS) entry which is preliminary data.</text>
</comment>
<proteinExistence type="predicted"/>
<organism evidence="2 3">
    <name type="scientific">Streptomyces tropicalis</name>
    <dbReference type="NCBI Taxonomy" id="3034234"/>
    <lineage>
        <taxon>Bacteria</taxon>
        <taxon>Bacillati</taxon>
        <taxon>Actinomycetota</taxon>
        <taxon>Actinomycetes</taxon>
        <taxon>Kitasatosporales</taxon>
        <taxon>Streptomycetaceae</taxon>
        <taxon>Streptomyces</taxon>
    </lineage>
</organism>
<evidence type="ECO:0000313" key="2">
    <source>
        <dbReference type="EMBL" id="MDF3302834.1"/>
    </source>
</evidence>
<dbReference type="RefSeq" id="WP_276112387.1">
    <property type="nucleotide sequence ID" value="NZ_JARJBB010000031.1"/>
</dbReference>
<accession>A0ABT6ADV7</accession>
<reference evidence="2 3" key="1">
    <citation type="submission" date="2023-03" db="EMBL/GenBank/DDBJ databases">
        <title>Draft genome sequence of Streptomyces sp. K1PA1 isolated from peat swamp forest in Thailand.</title>
        <authorList>
            <person name="Klaysubun C."/>
            <person name="Duangmal K."/>
        </authorList>
    </citation>
    <scope>NUCLEOTIDE SEQUENCE [LARGE SCALE GENOMIC DNA]</scope>
    <source>
        <strain evidence="2 3">K1PA1</strain>
    </source>
</reference>